<dbReference type="EMBL" id="NBTZ01000181">
    <property type="protein sequence ID" value="OTP65434.1"/>
    <property type="molecule type" value="Genomic_DNA"/>
</dbReference>
<evidence type="ECO:0000313" key="2">
    <source>
        <dbReference type="Proteomes" id="UP000195221"/>
    </source>
</evidence>
<reference evidence="1 2" key="1">
    <citation type="submission" date="2017-03" db="EMBL/GenBank/DDBJ databases">
        <title>Genome analysis of strain PAMC 26577.</title>
        <authorList>
            <person name="Oh H.-M."/>
            <person name="Yang J.-A."/>
        </authorList>
    </citation>
    <scope>NUCLEOTIDE SEQUENCE [LARGE SCALE GENOMIC DNA]</scope>
    <source>
        <strain evidence="1 2">PAMC 26577</strain>
    </source>
</reference>
<evidence type="ECO:0000313" key="1">
    <source>
        <dbReference type="EMBL" id="OTP65434.1"/>
    </source>
</evidence>
<comment type="caution">
    <text evidence="1">The sequence shown here is derived from an EMBL/GenBank/DDBJ whole genome shotgun (WGS) entry which is preliminary data.</text>
</comment>
<accession>A0A242M2U6</accession>
<proteinExistence type="predicted"/>
<dbReference type="Proteomes" id="UP000195221">
    <property type="component" value="Unassembled WGS sequence"/>
</dbReference>
<protein>
    <submittedName>
        <fullName evidence="1">Uncharacterized protein</fullName>
    </submittedName>
</protein>
<name>A0A242M2U6_CABSO</name>
<dbReference type="AlphaFoldDB" id="A0A242M2U6"/>
<sequence length="55" mass="6396">MYGQHRRRIGGRDDWTWHRFRKTGRCLMVNPERGASGQLRRGVVPQDTRLSCGSP</sequence>
<gene>
    <name evidence="1" type="ORF">PAMC26577_40055</name>
</gene>
<organism evidence="1 2">
    <name type="scientific">Caballeronia sordidicola</name>
    <name type="common">Burkholderia sordidicola</name>
    <dbReference type="NCBI Taxonomy" id="196367"/>
    <lineage>
        <taxon>Bacteria</taxon>
        <taxon>Pseudomonadati</taxon>
        <taxon>Pseudomonadota</taxon>
        <taxon>Betaproteobacteria</taxon>
        <taxon>Burkholderiales</taxon>
        <taxon>Burkholderiaceae</taxon>
        <taxon>Caballeronia</taxon>
    </lineage>
</organism>